<dbReference type="EMBL" id="CP007243">
    <property type="protein sequence ID" value="AIA31972.1"/>
    <property type="molecule type" value="Genomic_DNA"/>
</dbReference>
<name>A0A059Y370_9BACT</name>
<reference evidence="1 2" key="2">
    <citation type="journal article" date="2015" name="Biomed. Res. Int.">
        <title>Effects of Arsenite Resistance on the Growth and Functional Gene Expression of Leptospirillum ferriphilum and Acidithiobacillus thiooxidans in Pure Culture and Coculture.</title>
        <authorList>
            <person name="Jiang H."/>
            <person name="Liang Y."/>
            <person name="Yin H."/>
            <person name="Xiao Y."/>
            <person name="Guo X."/>
            <person name="Xu Y."/>
            <person name="Hu Q."/>
            <person name="Liu H."/>
            <person name="Liu X."/>
        </authorList>
    </citation>
    <scope>NUCLEOTIDE SEQUENCE [LARGE SCALE GENOMIC DNA]</scope>
    <source>
        <strain evidence="1 2">YSK</strain>
    </source>
</reference>
<organism evidence="1 2">
    <name type="scientific">Leptospirillum ferriphilum YSK</name>
    <dbReference type="NCBI Taxonomy" id="1441628"/>
    <lineage>
        <taxon>Bacteria</taxon>
        <taxon>Pseudomonadati</taxon>
        <taxon>Nitrospirota</taxon>
        <taxon>Nitrospiria</taxon>
        <taxon>Nitrospirales</taxon>
        <taxon>Nitrospiraceae</taxon>
        <taxon>Leptospirillum</taxon>
    </lineage>
</organism>
<keyword evidence="2" id="KW-1185">Reference proteome</keyword>
<evidence type="ECO:0000313" key="1">
    <source>
        <dbReference type="EMBL" id="AIA31972.1"/>
    </source>
</evidence>
<proteinExistence type="predicted"/>
<evidence type="ECO:0000313" key="2">
    <source>
        <dbReference type="Proteomes" id="UP000027059"/>
    </source>
</evidence>
<protein>
    <submittedName>
        <fullName evidence="1">Uncharacterized protein</fullName>
    </submittedName>
</protein>
<accession>A0A059Y370</accession>
<sequence length="64" mass="7466">MRPNDLTVLAKVVDTLSAPRFHILPSILRMGWVMTSFNALWAFSERKTCGNLYYFCFIEPHDPF</sequence>
<reference evidence="2" key="1">
    <citation type="submission" date="2014-02" db="EMBL/GenBank/DDBJ databases">
        <title>Complete genome sequence and comparative genomic analysis of the nitrogen-fixing bacterium Leptospirillum ferriphilum YSK.</title>
        <authorList>
            <person name="Guo X."/>
            <person name="Yin H."/>
            <person name="Liang Y."/>
            <person name="Hu Q."/>
            <person name="Ma L."/>
            <person name="Xiao Y."/>
            <person name="Zhang X."/>
            <person name="Qiu G."/>
            <person name="Liu X."/>
        </authorList>
    </citation>
    <scope>NUCLEOTIDE SEQUENCE [LARGE SCALE GENOMIC DNA]</scope>
    <source>
        <strain evidence="2">YSK</strain>
    </source>
</reference>
<dbReference type="HOGENOM" id="CLU_2862325_0_0_0"/>
<gene>
    <name evidence="1" type="ORF">Y981_11295</name>
</gene>
<dbReference type="Proteomes" id="UP000027059">
    <property type="component" value="Chromosome"/>
</dbReference>
<dbReference type="KEGG" id="lfp:Y981_11295"/>
<dbReference type="AlphaFoldDB" id="A0A059Y370"/>